<organism evidence="2 3">
    <name type="scientific">Colletotrichum godetiae</name>
    <dbReference type="NCBI Taxonomy" id="1209918"/>
    <lineage>
        <taxon>Eukaryota</taxon>
        <taxon>Fungi</taxon>
        <taxon>Dikarya</taxon>
        <taxon>Ascomycota</taxon>
        <taxon>Pezizomycotina</taxon>
        <taxon>Sordariomycetes</taxon>
        <taxon>Hypocreomycetidae</taxon>
        <taxon>Glomerellales</taxon>
        <taxon>Glomerellaceae</taxon>
        <taxon>Colletotrichum</taxon>
        <taxon>Colletotrichum acutatum species complex</taxon>
    </lineage>
</organism>
<evidence type="ECO:0000256" key="1">
    <source>
        <dbReference type="SAM" id="MobiDB-lite"/>
    </source>
</evidence>
<keyword evidence="3" id="KW-1185">Reference proteome</keyword>
<reference evidence="2" key="1">
    <citation type="submission" date="2021-06" db="EMBL/GenBank/DDBJ databases">
        <title>Comparative genomics, transcriptomics and evolutionary studies reveal genomic signatures of adaptation to plant cell wall in hemibiotrophic fungi.</title>
        <authorList>
            <consortium name="DOE Joint Genome Institute"/>
            <person name="Baroncelli R."/>
            <person name="Diaz J.F."/>
            <person name="Benocci T."/>
            <person name="Peng M."/>
            <person name="Battaglia E."/>
            <person name="Haridas S."/>
            <person name="Andreopoulos W."/>
            <person name="Labutti K."/>
            <person name="Pangilinan J."/>
            <person name="Floch G.L."/>
            <person name="Makela M.R."/>
            <person name="Henrissat B."/>
            <person name="Grigoriev I.V."/>
            <person name="Crouch J.A."/>
            <person name="De Vries R.P."/>
            <person name="Sukno S.A."/>
            <person name="Thon M.R."/>
        </authorList>
    </citation>
    <scope>NUCLEOTIDE SEQUENCE</scope>
    <source>
        <strain evidence="2">CBS 193.32</strain>
    </source>
</reference>
<name>A0AAJ0AL95_9PEZI</name>
<gene>
    <name evidence="2" type="ORF">BDP55DRAFT_666611</name>
</gene>
<feature type="region of interest" description="Disordered" evidence="1">
    <location>
        <begin position="113"/>
        <end position="133"/>
    </location>
</feature>
<evidence type="ECO:0008006" key="4">
    <source>
        <dbReference type="Google" id="ProtNLM"/>
    </source>
</evidence>
<evidence type="ECO:0000313" key="3">
    <source>
        <dbReference type="Proteomes" id="UP001224890"/>
    </source>
</evidence>
<dbReference type="EMBL" id="JAHMHR010000025">
    <property type="protein sequence ID" value="KAK1674488.1"/>
    <property type="molecule type" value="Genomic_DNA"/>
</dbReference>
<dbReference type="GeneID" id="85459639"/>
<evidence type="ECO:0000313" key="2">
    <source>
        <dbReference type="EMBL" id="KAK1674488.1"/>
    </source>
</evidence>
<accession>A0AAJ0AL95</accession>
<proteinExistence type="predicted"/>
<comment type="caution">
    <text evidence="2">The sequence shown here is derived from an EMBL/GenBank/DDBJ whole genome shotgun (WGS) entry which is preliminary data.</text>
</comment>
<dbReference type="AlphaFoldDB" id="A0AAJ0AL95"/>
<dbReference type="Proteomes" id="UP001224890">
    <property type="component" value="Unassembled WGS sequence"/>
</dbReference>
<sequence>MLRTSLAHSFSENSLHCSDVTSRTGILEYTMATVEETPLMLTRAIEFFRCVTFGCTSKPFPTRANLTRHITAVHGPPTKMPCGKFLRSHSSNVRRHQQRCSVCLLTYPPNLPAPEESHAMPRRRRSQRLSRNVQQVTVDNGIPAQDEPSGYVIPDDLYLQAADDGTRDTSYEDNFATSFSDPLLDTTFANTGTSPGDNYTFNGMETWDEVLVSVSPHDPSAEYLH</sequence>
<dbReference type="RefSeq" id="XP_060428491.1">
    <property type="nucleotide sequence ID" value="XM_060575113.1"/>
</dbReference>
<protein>
    <recommendedName>
        <fullName evidence="4">C2H2-type domain-containing protein</fullName>
    </recommendedName>
</protein>